<comment type="caution">
    <text evidence="3">The sequence shown here is derived from an EMBL/GenBank/DDBJ whole genome shotgun (WGS) entry which is preliminary data.</text>
</comment>
<accession>A0A0N0NR89</accession>
<sequence length="162" mass="17912">MTTPKNYIHPKTLIRDLTRKFEDVDYTNSTIEKNEKYELARLEAEIKECRKHRDALRALGPTQMTVQDSDSLAYWEKELGEMTALEPKLKRFFQGLRDKLAKTAAAKKAASQPKKVVKGEEGRGGVGDYGASQGRGMGGRLDPRRGSADGGGGGAGVESRRR</sequence>
<dbReference type="VEuPathDB" id="FungiDB:AB675_8535"/>
<gene>
    <name evidence="3" type="ORF">AB675_8535</name>
</gene>
<keyword evidence="1" id="KW-0175">Coiled coil</keyword>
<evidence type="ECO:0000313" key="3">
    <source>
        <dbReference type="EMBL" id="KPI44549.1"/>
    </source>
</evidence>
<proteinExistence type="predicted"/>
<feature type="region of interest" description="Disordered" evidence="2">
    <location>
        <begin position="103"/>
        <end position="162"/>
    </location>
</feature>
<dbReference type="AlphaFoldDB" id="A0A0N0NR89"/>
<reference evidence="3 4" key="1">
    <citation type="submission" date="2015-06" db="EMBL/GenBank/DDBJ databases">
        <title>Draft genome of the ant-associated black yeast Phialophora attae CBS 131958.</title>
        <authorList>
            <person name="Moreno L.F."/>
            <person name="Stielow B.J."/>
            <person name="de Hoog S."/>
            <person name="Vicente V.A."/>
            <person name="Weiss V.A."/>
            <person name="de Vries M."/>
            <person name="Cruz L.M."/>
            <person name="Souza E.M."/>
        </authorList>
    </citation>
    <scope>NUCLEOTIDE SEQUENCE [LARGE SCALE GENOMIC DNA]</scope>
    <source>
        <strain evidence="3 4">CBS 131958</strain>
    </source>
</reference>
<dbReference type="EMBL" id="LFJN01000003">
    <property type="protein sequence ID" value="KPI44549.1"/>
    <property type="molecule type" value="Genomic_DNA"/>
</dbReference>
<feature type="coiled-coil region" evidence="1">
    <location>
        <begin position="32"/>
        <end position="59"/>
    </location>
</feature>
<protein>
    <submittedName>
        <fullName evidence="3">Uncharacterized protein</fullName>
    </submittedName>
</protein>
<name>A0A0N0NR89_9EURO</name>
<dbReference type="RefSeq" id="XP_018004512.1">
    <property type="nucleotide sequence ID" value="XM_018148988.1"/>
</dbReference>
<evidence type="ECO:0000256" key="2">
    <source>
        <dbReference type="SAM" id="MobiDB-lite"/>
    </source>
</evidence>
<dbReference type="Proteomes" id="UP000038010">
    <property type="component" value="Unassembled WGS sequence"/>
</dbReference>
<evidence type="ECO:0000256" key="1">
    <source>
        <dbReference type="SAM" id="Coils"/>
    </source>
</evidence>
<feature type="compositionally biased region" description="Gly residues" evidence="2">
    <location>
        <begin position="124"/>
        <end position="139"/>
    </location>
</feature>
<keyword evidence="4" id="KW-1185">Reference proteome</keyword>
<feature type="compositionally biased region" description="Low complexity" evidence="2">
    <location>
        <begin position="103"/>
        <end position="114"/>
    </location>
</feature>
<organism evidence="3 4">
    <name type="scientific">Cyphellophora attinorum</name>
    <dbReference type="NCBI Taxonomy" id="1664694"/>
    <lineage>
        <taxon>Eukaryota</taxon>
        <taxon>Fungi</taxon>
        <taxon>Dikarya</taxon>
        <taxon>Ascomycota</taxon>
        <taxon>Pezizomycotina</taxon>
        <taxon>Eurotiomycetes</taxon>
        <taxon>Chaetothyriomycetidae</taxon>
        <taxon>Chaetothyriales</taxon>
        <taxon>Cyphellophoraceae</taxon>
        <taxon>Cyphellophora</taxon>
    </lineage>
</organism>
<dbReference type="GeneID" id="28740868"/>
<evidence type="ECO:0000313" key="4">
    <source>
        <dbReference type="Proteomes" id="UP000038010"/>
    </source>
</evidence>